<feature type="compositionally biased region" description="Polar residues" evidence="1">
    <location>
        <begin position="78"/>
        <end position="87"/>
    </location>
</feature>
<organism evidence="2 3">
    <name type="scientific">Rousettus aegyptiacus</name>
    <name type="common">Egyptian fruit bat</name>
    <name type="synonym">Pteropus aegyptiacus</name>
    <dbReference type="NCBI Taxonomy" id="9407"/>
    <lineage>
        <taxon>Eukaryota</taxon>
        <taxon>Metazoa</taxon>
        <taxon>Chordata</taxon>
        <taxon>Craniata</taxon>
        <taxon>Vertebrata</taxon>
        <taxon>Euteleostomi</taxon>
        <taxon>Mammalia</taxon>
        <taxon>Eutheria</taxon>
        <taxon>Laurasiatheria</taxon>
        <taxon>Chiroptera</taxon>
        <taxon>Yinpterochiroptera</taxon>
        <taxon>Pteropodoidea</taxon>
        <taxon>Pteropodidae</taxon>
        <taxon>Rousettinae</taxon>
        <taxon>Rousettus</taxon>
    </lineage>
</organism>
<name>A0A7J8CHP3_ROUAE</name>
<dbReference type="EMBL" id="JACASE010000014">
    <property type="protein sequence ID" value="KAF6410423.1"/>
    <property type="molecule type" value="Genomic_DNA"/>
</dbReference>
<accession>A0A7J8CHP3</accession>
<gene>
    <name evidence="2" type="ORF">HJG63_008982</name>
</gene>
<evidence type="ECO:0000256" key="1">
    <source>
        <dbReference type="SAM" id="MobiDB-lite"/>
    </source>
</evidence>
<dbReference type="AlphaFoldDB" id="A0A7J8CHP3"/>
<comment type="caution">
    <text evidence="2">The sequence shown here is derived from an EMBL/GenBank/DDBJ whole genome shotgun (WGS) entry which is preliminary data.</text>
</comment>
<keyword evidence="3" id="KW-1185">Reference proteome</keyword>
<protein>
    <submittedName>
        <fullName evidence="2">Uncharacterized protein</fullName>
    </submittedName>
</protein>
<feature type="compositionally biased region" description="Basic residues" evidence="1">
    <location>
        <begin position="58"/>
        <end position="67"/>
    </location>
</feature>
<proteinExistence type="predicted"/>
<sequence length="160" mass="17714">MGRKSSDPERDTVRPKLLAVAVCCVAPHHWAFAVSWVGKLFPQPGNSHPSFRTSAQHLLRRPPRQKHQLGPWRKSQAGFPNSQSSPSWRTEPVLHSFVGPQNLAHSQTRDVCSSSSCGLSPRSALPERLTLMMPTHSHQAGSHTSHLLRQHCDVANVLSL</sequence>
<evidence type="ECO:0000313" key="3">
    <source>
        <dbReference type="Proteomes" id="UP000593571"/>
    </source>
</evidence>
<reference evidence="2 3" key="1">
    <citation type="journal article" date="2020" name="Nature">
        <title>Six reference-quality genomes reveal evolution of bat adaptations.</title>
        <authorList>
            <person name="Jebb D."/>
            <person name="Huang Z."/>
            <person name="Pippel M."/>
            <person name="Hughes G.M."/>
            <person name="Lavrichenko K."/>
            <person name="Devanna P."/>
            <person name="Winkler S."/>
            <person name="Jermiin L.S."/>
            <person name="Skirmuntt E.C."/>
            <person name="Katzourakis A."/>
            <person name="Burkitt-Gray L."/>
            <person name="Ray D.A."/>
            <person name="Sullivan K.A.M."/>
            <person name="Roscito J.G."/>
            <person name="Kirilenko B.M."/>
            <person name="Davalos L.M."/>
            <person name="Corthals A.P."/>
            <person name="Power M.L."/>
            <person name="Jones G."/>
            <person name="Ransome R.D."/>
            <person name="Dechmann D.K.N."/>
            <person name="Locatelli A.G."/>
            <person name="Puechmaille S.J."/>
            <person name="Fedrigo O."/>
            <person name="Jarvis E.D."/>
            <person name="Hiller M."/>
            <person name="Vernes S.C."/>
            <person name="Myers E.W."/>
            <person name="Teeling E.C."/>
        </authorList>
    </citation>
    <scope>NUCLEOTIDE SEQUENCE [LARGE SCALE GENOMIC DNA]</scope>
    <source>
        <strain evidence="2">MRouAeg1</strain>
        <tissue evidence="2">Muscle</tissue>
    </source>
</reference>
<evidence type="ECO:0000313" key="2">
    <source>
        <dbReference type="EMBL" id="KAF6410423.1"/>
    </source>
</evidence>
<dbReference type="Proteomes" id="UP000593571">
    <property type="component" value="Unassembled WGS sequence"/>
</dbReference>
<feature type="region of interest" description="Disordered" evidence="1">
    <location>
        <begin position="48"/>
        <end position="87"/>
    </location>
</feature>